<evidence type="ECO:0000313" key="3">
    <source>
        <dbReference type="Proteomes" id="UP000078428"/>
    </source>
</evidence>
<dbReference type="InterPro" id="IPR010642">
    <property type="entry name" value="Invasion_prot_B"/>
</dbReference>
<evidence type="ECO:0008006" key="4">
    <source>
        <dbReference type="Google" id="ProtNLM"/>
    </source>
</evidence>
<dbReference type="Gene3D" id="2.60.40.1880">
    <property type="entry name" value="Invasion associated locus B (IalB) protein"/>
    <property type="match status" value="1"/>
</dbReference>
<proteinExistence type="predicted"/>
<gene>
    <name evidence="2" type="ORF">A6A04_12045</name>
</gene>
<dbReference type="OrthoDB" id="7304970at2"/>
<keyword evidence="3" id="KW-1185">Reference proteome</keyword>
<protein>
    <recommendedName>
        <fullName evidence="4">Invasion associated locus B family protein</fullName>
    </recommendedName>
</protein>
<dbReference type="AlphaFoldDB" id="A0A178MYI9"/>
<feature type="chain" id="PRO_5008092356" description="Invasion associated locus B family protein" evidence="1">
    <location>
        <begin position="28"/>
        <end position="165"/>
    </location>
</feature>
<dbReference type="Pfam" id="PF06776">
    <property type="entry name" value="IalB"/>
    <property type="match status" value="1"/>
</dbReference>
<dbReference type="STRING" id="1285242.A6A04_12045"/>
<name>A0A178MYI9_9PROT</name>
<feature type="signal peptide" evidence="1">
    <location>
        <begin position="1"/>
        <end position="27"/>
    </location>
</feature>
<evidence type="ECO:0000313" key="2">
    <source>
        <dbReference type="EMBL" id="OAN54649.1"/>
    </source>
</evidence>
<organism evidence="2 3">
    <name type="scientific">Paramagnetospirillum marisnigri</name>
    <dbReference type="NCBI Taxonomy" id="1285242"/>
    <lineage>
        <taxon>Bacteria</taxon>
        <taxon>Pseudomonadati</taxon>
        <taxon>Pseudomonadota</taxon>
        <taxon>Alphaproteobacteria</taxon>
        <taxon>Rhodospirillales</taxon>
        <taxon>Magnetospirillaceae</taxon>
        <taxon>Paramagnetospirillum</taxon>
    </lineage>
</organism>
<dbReference type="EMBL" id="LWQT01000028">
    <property type="protein sequence ID" value="OAN54649.1"/>
    <property type="molecule type" value="Genomic_DNA"/>
</dbReference>
<evidence type="ECO:0000256" key="1">
    <source>
        <dbReference type="SAM" id="SignalP"/>
    </source>
</evidence>
<accession>A0A178MYI9</accession>
<dbReference type="Proteomes" id="UP000078428">
    <property type="component" value="Unassembled WGS sequence"/>
</dbReference>
<reference evidence="2 3" key="1">
    <citation type="submission" date="2016-04" db="EMBL/GenBank/DDBJ databases">
        <title>Draft genome sequence of freshwater magnetotactic bacteria Magnetospirillum marisnigri SP-1 and Magnetospirillum moscoviense BB-1.</title>
        <authorList>
            <person name="Koziaeva V."/>
            <person name="Dziuba M.V."/>
            <person name="Ivanov T.M."/>
            <person name="Kuznetsov B."/>
            <person name="Grouzdev D.S."/>
        </authorList>
    </citation>
    <scope>NUCLEOTIDE SEQUENCE [LARGE SCALE GENOMIC DNA]</scope>
    <source>
        <strain evidence="2 3">SP-1</strain>
    </source>
</reference>
<sequence length="165" mass="17323">MRLDWMRGVVMAAALAFGLFAGGVAEAAPKDGQKFGDWVARCGKSKDSECILNQIQTVDGGVRLLEIAFGRIGSKGEFGVSTIVPLGTFLPANILMAVDGKEYTLTLIKCLQNGCMAVAPLDNATIEALRKSKQIVIGLMQEVGRKSVSIAVSPIGLADGLAAIK</sequence>
<comment type="caution">
    <text evidence="2">The sequence shown here is derived from an EMBL/GenBank/DDBJ whole genome shotgun (WGS) entry which is preliminary data.</text>
</comment>
<keyword evidence="1" id="KW-0732">Signal</keyword>
<dbReference type="InterPro" id="IPR038696">
    <property type="entry name" value="IalB_sf"/>
</dbReference>